<reference evidence="5" key="2">
    <citation type="submission" date="2015-02" db="UniProtKB">
        <authorList>
            <consortium name="EnsemblMetazoa"/>
        </authorList>
    </citation>
    <scope>IDENTIFICATION</scope>
</reference>
<evidence type="ECO:0000256" key="2">
    <source>
        <dbReference type="ARBA" id="ARBA00023002"/>
    </source>
</evidence>
<dbReference type="Pfam" id="PF01073">
    <property type="entry name" value="3Beta_HSD"/>
    <property type="match status" value="1"/>
</dbReference>
<keyword evidence="3" id="KW-0472">Membrane</keyword>
<feature type="transmembrane region" description="Helical" evidence="3">
    <location>
        <begin position="283"/>
        <end position="302"/>
    </location>
</feature>
<protein>
    <recommendedName>
        <fullName evidence="4">3-beta hydroxysteroid dehydrogenase/isomerase domain-containing protein</fullName>
    </recommendedName>
</protein>
<dbReference type="HOGENOM" id="CLU_007383_6_3_1"/>
<dbReference type="GO" id="GO:0006694">
    <property type="term" value="P:steroid biosynthetic process"/>
    <property type="evidence" value="ECO:0007669"/>
    <property type="project" value="InterPro"/>
</dbReference>
<evidence type="ECO:0000256" key="1">
    <source>
        <dbReference type="ARBA" id="ARBA00009219"/>
    </source>
</evidence>
<sequence>MTKATTVLVTGANGFYGQFIVKLLHEKDDEVTEIRTFDTTPFVKNLDYTETKEVRSIVGDICNFSTLLNACEKVDCVIHAASVIDFSPNPDVKAMFQNNVKGTENIIEACLQAKVDQLVYTSTVDVVVGKQRLAYAREMQVDIPENPLFPAYAKSKYEAEAKVLQANGKIHKDGDGKLHTLALRSVATYGENDPYYVTNCLKNAANTRGVLVRLGSGREFMQQMYVGNVAWAHLVARRALKEHPEKTGGLPYFITDDTLPCNIFDFVEPFLLSRGFRLSDTRIPFWVIWILYIMQQIVLALLSPVYKPSNPMIPIQQVYYACNTYVVNRKRASEILKYSPIYQSKDAMAGAAKYYSQVKL</sequence>
<dbReference type="PANTHER" id="PTHR43245">
    <property type="entry name" value="BIFUNCTIONAL POLYMYXIN RESISTANCE PROTEIN ARNA"/>
    <property type="match status" value="1"/>
</dbReference>
<evidence type="ECO:0000259" key="4">
    <source>
        <dbReference type="Pfam" id="PF01073"/>
    </source>
</evidence>
<name>T1J625_STRMM</name>
<dbReference type="EMBL" id="JH431870">
    <property type="status" value="NOT_ANNOTATED_CDS"/>
    <property type="molecule type" value="Genomic_DNA"/>
</dbReference>
<feature type="domain" description="3-beta hydroxysteroid dehydrogenase/isomerase" evidence="4">
    <location>
        <begin position="8"/>
        <end position="280"/>
    </location>
</feature>
<proteinExistence type="inferred from homology"/>
<dbReference type="InterPro" id="IPR002225">
    <property type="entry name" value="3Beta_OHSteriod_DH/Estase"/>
</dbReference>
<organism evidence="5 6">
    <name type="scientific">Strigamia maritima</name>
    <name type="common">European centipede</name>
    <name type="synonym">Geophilus maritimus</name>
    <dbReference type="NCBI Taxonomy" id="126957"/>
    <lineage>
        <taxon>Eukaryota</taxon>
        <taxon>Metazoa</taxon>
        <taxon>Ecdysozoa</taxon>
        <taxon>Arthropoda</taxon>
        <taxon>Myriapoda</taxon>
        <taxon>Chilopoda</taxon>
        <taxon>Pleurostigmophora</taxon>
        <taxon>Geophilomorpha</taxon>
        <taxon>Linotaeniidae</taxon>
        <taxon>Strigamia</taxon>
    </lineage>
</organism>
<reference evidence="6" key="1">
    <citation type="submission" date="2011-05" db="EMBL/GenBank/DDBJ databases">
        <authorList>
            <person name="Richards S.R."/>
            <person name="Qu J."/>
            <person name="Jiang H."/>
            <person name="Jhangiani S.N."/>
            <person name="Agravi P."/>
            <person name="Goodspeed R."/>
            <person name="Gross S."/>
            <person name="Mandapat C."/>
            <person name="Jackson L."/>
            <person name="Mathew T."/>
            <person name="Pu L."/>
            <person name="Thornton R."/>
            <person name="Saada N."/>
            <person name="Wilczek-Boney K.B."/>
            <person name="Lee S."/>
            <person name="Kovar C."/>
            <person name="Wu Y."/>
            <person name="Scherer S.E."/>
            <person name="Worley K.C."/>
            <person name="Muzny D.M."/>
            <person name="Gibbs R."/>
        </authorList>
    </citation>
    <scope>NUCLEOTIDE SEQUENCE</scope>
    <source>
        <strain evidence="6">Brora</strain>
    </source>
</reference>
<dbReference type="PANTHER" id="PTHR43245:SF51">
    <property type="entry name" value="SHORT CHAIN DEHYDROGENASE_REDUCTASE FAMILY 42E, MEMBER 2"/>
    <property type="match status" value="1"/>
</dbReference>
<dbReference type="Gene3D" id="3.40.50.720">
    <property type="entry name" value="NAD(P)-binding Rossmann-like Domain"/>
    <property type="match status" value="1"/>
</dbReference>
<evidence type="ECO:0000313" key="6">
    <source>
        <dbReference type="Proteomes" id="UP000014500"/>
    </source>
</evidence>
<dbReference type="AlphaFoldDB" id="T1J625"/>
<dbReference type="OMA" id="GGKFYFV"/>
<dbReference type="STRING" id="126957.T1J625"/>
<dbReference type="PhylomeDB" id="T1J625"/>
<evidence type="ECO:0000256" key="3">
    <source>
        <dbReference type="RuleBase" id="RU004475"/>
    </source>
</evidence>
<dbReference type="EnsemblMetazoa" id="SMAR009089-RA">
    <property type="protein sequence ID" value="SMAR009089-PA"/>
    <property type="gene ID" value="SMAR009089"/>
</dbReference>
<comment type="similarity">
    <text evidence="1 3">Belongs to the 3-beta-HSD family.</text>
</comment>
<dbReference type="InterPro" id="IPR050177">
    <property type="entry name" value="Lipid_A_modif_metabolic_enz"/>
</dbReference>
<dbReference type="eggNOG" id="KOG1430">
    <property type="taxonomic scope" value="Eukaryota"/>
</dbReference>
<accession>T1J625</accession>
<dbReference type="Proteomes" id="UP000014500">
    <property type="component" value="Unassembled WGS sequence"/>
</dbReference>
<keyword evidence="2 3" id="KW-0560">Oxidoreductase</keyword>
<keyword evidence="3" id="KW-0812">Transmembrane</keyword>
<evidence type="ECO:0000313" key="5">
    <source>
        <dbReference type="EnsemblMetazoa" id="SMAR009089-PA"/>
    </source>
</evidence>
<keyword evidence="6" id="KW-1185">Reference proteome</keyword>
<dbReference type="GO" id="GO:0016616">
    <property type="term" value="F:oxidoreductase activity, acting on the CH-OH group of donors, NAD or NADP as acceptor"/>
    <property type="evidence" value="ECO:0007669"/>
    <property type="project" value="InterPro"/>
</dbReference>
<keyword evidence="3" id="KW-1133">Transmembrane helix</keyword>
<dbReference type="InterPro" id="IPR036291">
    <property type="entry name" value="NAD(P)-bd_dom_sf"/>
</dbReference>
<dbReference type="SUPFAM" id="SSF51735">
    <property type="entry name" value="NAD(P)-binding Rossmann-fold domains"/>
    <property type="match status" value="1"/>
</dbReference>
<dbReference type="FunFam" id="3.40.50.720:FF:000495">
    <property type="entry name" value="3 hydroxysteroid dehydrogenase, putative"/>
    <property type="match status" value="1"/>
</dbReference>